<gene>
    <name evidence="1" type="ORF">HCJ92_17420</name>
</gene>
<evidence type="ECO:0000313" key="2">
    <source>
        <dbReference type="Proteomes" id="UP000746503"/>
    </source>
</evidence>
<organism evidence="1 2">
    <name type="scientific">Streptomyces spiramenti</name>
    <dbReference type="NCBI Taxonomy" id="2720606"/>
    <lineage>
        <taxon>Bacteria</taxon>
        <taxon>Bacillati</taxon>
        <taxon>Actinomycetota</taxon>
        <taxon>Actinomycetes</taxon>
        <taxon>Kitasatosporales</taxon>
        <taxon>Streptomycetaceae</taxon>
        <taxon>Streptomyces</taxon>
    </lineage>
</organism>
<dbReference type="EMBL" id="JAAVJB010000162">
    <property type="protein sequence ID" value="NJP68031.1"/>
    <property type="molecule type" value="Genomic_DNA"/>
</dbReference>
<feature type="non-terminal residue" evidence="1">
    <location>
        <position position="46"/>
    </location>
</feature>
<proteinExistence type="predicted"/>
<evidence type="ECO:0008006" key="3">
    <source>
        <dbReference type="Google" id="ProtNLM"/>
    </source>
</evidence>
<keyword evidence="2" id="KW-1185">Reference proteome</keyword>
<name>A0ABX1AR04_9ACTN</name>
<protein>
    <recommendedName>
        <fullName evidence="3">M56 family peptidase</fullName>
    </recommendedName>
</protein>
<accession>A0ABX1AR04</accession>
<reference evidence="1 2" key="1">
    <citation type="submission" date="2020-03" db="EMBL/GenBank/DDBJ databases">
        <title>Draft genome of Streptomyces sp. ventii, isolated from the Axial Seamount in the Pacific Ocean, and resequencing of the two type strains Streptomyces lonarensis strain NCL 716 and Streptomyces bohaiensis strain 11A07.</title>
        <authorList>
            <person name="Loughran R.M."/>
            <person name="Pfannmuller K.M."/>
            <person name="Wasson B.J."/>
            <person name="Deadmond M.C."/>
            <person name="Paddock B.E."/>
            <person name="Koyack M.J."/>
            <person name="Gallegos D.A."/>
            <person name="Mitchell E.A."/>
            <person name="Ushijima B."/>
            <person name="Saw J.H."/>
            <person name="Mcphail K.L."/>
            <person name="Videau P."/>
        </authorList>
    </citation>
    <scope>NUCLEOTIDE SEQUENCE [LARGE SCALE GENOMIC DNA]</scope>
    <source>
        <strain evidence="2">5675061</strain>
    </source>
</reference>
<dbReference type="Proteomes" id="UP000746503">
    <property type="component" value="Unassembled WGS sequence"/>
</dbReference>
<sequence length="46" mass="4611">MRPRHAAAGVDDAARQGSHPLATGLAFLLPALVTATATQATARLSG</sequence>
<comment type="caution">
    <text evidence="1">The sequence shown here is derived from an EMBL/GenBank/DDBJ whole genome shotgun (WGS) entry which is preliminary data.</text>
</comment>
<evidence type="ECO:0000313" key="1">
    <source>
        <dbReference type="EMBL" id="NJP68031.1"/>
    </source>
</evidence>